<dbReference type="EMBL" id="QAPG01000013">
    <property type="protein sequence ID" value="TDZ38955.1"/>
    <property type="molecule type" value="Genomic_DNA"/>
</dbReference>
<evidence type="ECO:0000256" key="1">
    <source>
        <dbReference type="PROSITE-ProRule" id="PRU00489"/>
    </source>
</evidence>
<evidence type="ECO:0000313" key="3">
    <source>
        <dbReference type="EMBL" id="TDZ38955.1"/>
    </source>
</evidence>
<keyword evidence="4" id="KW-1185">Reference proteome</keyword>
<dbReference type="GO" id="GO:0005634">
    <property type="term" value="C:nucleus"/>
    <property type="evidence" value="ECO:0007669"/>
    <property type="project" value="TreeGrafter"/>
</dbReference>
<dbReference type="AlphaFoldDB" id="A0A4R8QSR1"/>
<proteinExistence type="inferred from homology"/>
<feature type="compositionally biased region" description="Basic and acidic residues" evidence="2">
    <location>
        <begin position="125"/>
        <end position="135"/>
    </location>
</feature>
<dbReference type="Pfam" id="PF05063">
    <property type="entry name" value="MT-A70"/>
    <property type="match status" value="1"/>
</dbReference>
<dbReference type="GO" id="GO:0008168">
    <property type="term" value="F:methyltransferase activity"/>
    <property type="evidence" value="ECO:0007669"/>
    <property type="project" value="InterPro"/>
</dbReference>
<comment type="similarity">
    <text evidence="1">Belongs to the MT-A70-like family.</text>
</comment>
<dbReference type="PROSITE" id="PS51143">
    <property type="entry name" value="MT_A70"/>
    <property type="match status" value="1"/>
</dbReference>
<dbReference type="GO" id="GO:0032259">
    <property type="term" value="P:methylation"/>
    <property type="evidence" value="ECO:0007669"/>
    <property type="project" value="InterPro"/>
</dbReference>
<evidence type="ECO:0000313" key="4">
    <source>
        <dbReference type="Proteomes" id="UP000295083"/>
    </source>
</evidence>
<dbReference type="GO" id="GO:0003676">
    <property type="term" value="F:nucleic acid binding"/>
    <property type="evidence" value="ECO:0007669"/>
    <property type="project" value="InterPro"/>
</dbReference>
<name>A0A4R8QSR1_9PEZI</name>
<dbReference type="InterPro" id="IPR029063">
    <property type="entry name" value="SAM-dependent_MTases_sf"/>
</dbReference>
<organism evidence="3 4">
    <name type="scientific">Colletotrichum spinosum</name>
    <dbReference type="NCBI Taxonomy" id="1347390"/>
    <lineage>
        <taxon>Eukaryota</taxon>
        <taxon>Fungi</taxon>
        <taxon>Dikarya</taxon>
        <taxon>Ascomycota</taxon>
        <taxon>Pezizomycotina</taxon>
        <taxon>Sordariomycetes</taxon>
        <taxon>Hypocreomycetidae</taxon>
        <taxon>Glomerellales</taxon>
        <taxon>Glomerellaceae</taxon>
        <taxon>Colletotrichum</taxon>
        <taxon>Colletotrichum orbiculare species complex</taxon>
    </lineage>
</organism>
<dbReference type="PANTHER" id="PTHR12829:SF4">
    <property type="entry name" value="N(6)-ADENINE-SPECIFIC METHYLTRANSFERASE METTL4"/>
    <property type="match status" value="1"/>
</dbReference>
<sequence length="371" mass="40886">MLSKQPNLSSQCILFQDESRSVTLIDIPTSIEESQFLPGASAETGGGSGGGGRRLLSIDPIAEPFPLPEPRNPHVNPTTPASQVADLMIEATVNGALDTLHDNYTAPFCLPRVTGASNISNDSNNNHDDCLQRDDSPDEAQTATPETHFIPTGTRYLSGLIEDTRTTFTSAAPHFDLVVLDPPWPNKSVKRKANSYATTYGLKETRSLLEQIPVGGHLADGGLVAIWVTNKPALVDLLTSPRGVLAGWGLEVATEWIWLKITSRGEPIFDTASAWRKPWERLIIAKKRGDDRNIPQRVVAAVPDIHSRKPNLRCLFEDLLPRDYRGLEIFARNLTAGWWGWGDEVLRFQSPEHWTTTTQQHTPSAETSNTQ</sequence>
<protein>
    <recommendedName>
        <fullName evidence="5">Methyltransferase-like protein 4</fullName>
    </recommendedName>
</protein>
<feature type="region of interest" description="Disordered" evidence="2">
    <location>
        <begin position="117"/>
        <end position="146"/>
    </location>
</feature>
<comment type="caution">
    <text evidence="3">The sequence shown here is derived from an EMBL/GenBank/DDBJ whole genome shotgun (WGS) entry which is preliminary data.</text>
</comment>
<dbReference type="PANTHER" id="PTHR12829">
    <property type="entry name" value="N6-ADENOSINE-METHYLTRANSFERASE"/>
    <property type="match status" value="1"/>
</dbReference>
<gene>
    <name evidence="3" type="ORF">C8035_v006895</name>
</gene>
<dbReference type="InterPro" id="IPR007757">
    <property type="entry name" value="MT-A70-like"/>
</dbReference>
<dbReference type="Proteomes" id="UP000295083">
    <property type="component" value="Unassembled WGS sequence"/>
</dbReference>
<evidence type="ECO:0008006" key="5">
    <source>
        <dbReference type="Google" id="ProtNLM"/>
    </source>
</evidence>
<dbReference type="InterPro" id="IPR002052">
    <property type="entry name" value="DNA_methylase_N6_adenine_CS"/>
</dbReference>
<dbReference type="SUPFAM" id="SSF53335">
    <property type="entry name" value="S-adenosyl-L-methionine-dependent methyltransferases"/>
    <property type="match status" value="1"/>
</dbReference>
<accession>A0A4R8QSR1</accession>
<dbReference type="PROSITE" id="PS00092">
    <property type="entry name" value="N6_MTASE"/>
    <property type="match status" value="1"/>
</dbReference>
<reference evidence="3 4" key="1">
    <citation type="submission" date="2018-11" db="EMBL/GenBank/DDBJ databases">
        <title>Genome sequence and assembly of Colletotrichum spinosum.</title>
        <authorList>
            <person name="Gan P."/>
            <person name="Shirasu K."/>
        </authorList>
    </citation>
    <scope>NUCLEOTIDE SEQUENCE [LARGE SCALE GENOMIC DNA]</scope>
    <source>
        <strain evidence="3 4">CBS 515.97</strain>
    </source>
</reference>
<evidence type="ECO:0000256" key="2">
    <source>
        <dbReference type="SAM" id="MobiDB-lite"/>
    </source>
</evidence>